<dbReference type="GO" id="GO:0006753">
    <property type="term" value="P:nucleoside phosphate metabolic process"/>
    <property type="evidence" value="ECO:0007669"/>
    <property type="project" value="TreeGrafter"/>
</dbReference>
<dbReference type="AlphaFoldDB" id="A0AAE3FWB7"/>
<proteinExistence type="predicted"/>
<dbReference type="PANTHER" id="PTHR11839:SF18">
    <property type="entry name" value="NUDIX HYDROLASE DOMAIN-CONTAINING PROTEIN"/>
    <property type="match status" value="1"/>
</dbReference>
<keyword evidence="5" id="KW-1185">Reference proteome</keyword>
<dbReference type="InterPro" id="IPR020084">
    <property type="entry name" value="NUDIX_hydrolase_CS"/>
</dbReference>
<accession>A0AAE3FWB7</accession>
<dbReference type="Gene3D" id="3.90.79.10">
    <property type="entry name" value="Nucleoside Triphosphate Pyrophosphohydrolase"/>
    <property type="match status" value="1"/>
</dbReference>
<dbReference type="PROSITE" id="PS51462">
    <property type="entry name" value="NUDIX"/>
    <property type="match status" value="1"/>
</dbReference>
<dbReference type="PANTHER" id="PTHR11839">
    <property type="entry name" value="UDP/ADP-SUGAR PYROPHOSPHATASE"/>
    <property type="match status" value="1"/>
</dbReference>
<dbReference type="SUPFAM" id="SSF55811">
    <property type="entry name" value="Nudix"/>
    <property type="match status" value="1"/>
</dbReference>
<evidence type="ECO:0000256" key="2">
    <source>
        <dbReference type="ARBA" id="ARBA00022801"/>
    </source>
</evidence>
<dbReference type="EMBL" id="JAKRVX010000002">
    <property type="protein sequence ID" value="MCL9816503.1"/>
    <property type="molecule type" value="Genomic_DNA"/>
</dbReference>
<feature type="domain" description="Nudix hydrolase" evidence="3">
    <location>
        <begin position="45"/>
        <end position="174"/>
    </location>
</feature>
<dbReference type="CDD" id="cd03424">
    <property type="entry name" value="NUDIX_ADPRase_Nudt5_UGPPase_Nudt14"/>
    <property type="match status" value="1"/>
</dbReference>
<dbReference type="PROSITE" id="PS00893">
    <property type="entry name" value="NUDIX_BOX"/>
    <property type="match status" value="1"/>
</dbReference>
<dbReference type="GO" id="GO:0019693">
    <property type="term" value="P:ribose phosphate metabolic process"/>
    <property type="evidence" value="ECO:0007669"/>
    <property type="project" value="TreeGrafter"/>
</dbReference>
<sequence length="183" mass="20240">MTNRSAEQAWETTASAIDYQCPGFDVRADDVALPDGTETDYHYVDESPAVVILPFISDTEIVTIREWRQAVGRTNRGLPAGSIEADEDIFAAARRELREETGYEAGSLEHLLTVEPTNGIANSVHHHFVAYGCTPASDQSLDFNETIDVEVESYIDFLSDVVDGQIRDGRAATAVMHYELTKK</sequence>
<evidence type="ECO:0000313" key="4">
    <source>
        <dbReference type="EMBL" id="MCL9816503.1"/>
    </source>
</evidence>
<organism evidence="4 5">
    <name type="scientific">Natronocalculus amylovorans</name>
    <dbReference type="NCBI Taxonomy" id="2917812"/>
    <lineage>
        <taxon>Archaea</taxon>
        <taxon>Methanobacteriati</taxon>
        <taxon>Methanobacteriota</taxon>
        <taxon>Stenosarchaea group</taxon>
        <taxon>Halobacteria</taxon>
        <taxon>Halobacteriales</taxon>
        <taxon>Haloferacaceae</taxon>
        <taxon>Natronocalculus</taxon>
    </lineage>
</organism>
<dbReference type="Pfam" id="PF00293">
    <property type="entry name" value="NUDIX"/>
    <property type="match status" value="1"/>
</dbReference>
<evidence type="ECO:0000259" key="3">
    <source>
        <dbReference type="PROSITE" id="PS51462"/>
    </source>
</evidence>
<comment type="cofactor">
    <cofactor evidence="1">
        <name>Mg(2+)</name>
        <dbReference type="ChEBI" id="CHEBI:18420"/>
    </cofactor>
</comment>
<evidence type="ECO:0000313" key="5">
    <source>
        <dbReference type="Proteomes" id="UP001203207"/>
    </source>
</evidence>
<dbReference type="Proteomes" id="UP001203207">
    <property type="component" value="Unassembled WGS sequence"/>
</dbReference>
<comment type="caution">
    <text evidence="4">The sequence shown here is derived from an EMBL/GenBank/DDBJ whole genome shotgun (WGS) entry which is preliminary data.</text>
</comment>
<reference evidence="4" key="2">
    <citation type="submission" date="2022-02" db="EMBL/GenBank/DDBJ databases">
        <authorList>
            <person name="Elcheninov A.G."/>
            <person name="Sorokin D.Y."/>
            <person name="Kublanov I.V."/>
        </authorList>
    </citation>
    <scope>NUCLEOTIDE SEQUENCE</scope>
    <source>
        <strain evidence="4">AArc-St2</strain>
    </source>
</reference>
<keyword evidence="2 4" id="KW-0378">Hydrolase</keyword>
<name>A0AAE3FWB7_9EURY</name>
<dbReference type="RefSeq" id="WP_250583434.1">
    <property type="nucleotide sequence ID" value="NZ_JAKRVX010000002.1"/>
</dbReference>
<evidence type="ECO:0000256" key="1">
    <source>
        <dbReference type="ARBA" id="ARBA00001946"/>
    </source>
</evidence>
<reference evidence="4" key="1">
    <citation type="journal article" date="2022" name="Syst. Appl. Microbiol.">
        <title>Natronocalculus amylovorans gen. nov., sp. nov., and Natranaeroarchaeum aerophilus sp. nov., dominant culturable amylolytic natronoarchaea from hypersaline soda lakes in southwestern Siberia.</title>
        <authorList>
            <person name="Sorokin D.Y."/>
            <person name="Elcheninov A.G."/>
            <person name="Khizhniak T.V."/>
            <person name="Koenen M."/>
            <person name="Bale N.J."/>
            <person name="Damste J.S.S."/>
            <person name="Kublanov I.V."/>
        </authorList>
    </citation>
    <scope>NUCLEOTIDE SEQUENCE</scope>
    <source>
        <strain evidence="4">AArc-St2</strain>
    </source>
</reference>
<dbReference type="InterPro" id="IPR000086">
    <property type="entry name" value="NUDIX_hydrolase_dom"/>
</dbReference>
<protein>
    <submittedName>
        <fullName evidence="4">NUDIX hydrolase</fullName>
    </submittedName>
</protein>
<dbReference type="GO" id="GO:0016787">
    <property type="term" value="F:hydrolase activity"/>
    <property type="evidence" value="ECO:0007669"/>
    <property type="project" value="UniProtKB-KW"/>
</dbReference>
<gene>
    <name evidence="4" type="ORF">AArcSt2_06040</name>
</gene>
<dbReference type="InterPro" id="IPR015797">
    <property type="entry name" value="NUDIX_hydrolase-like_dom_sf"/>
</dbReference>